<dbReference type="Proteomes" id="UP000694560">
    <property type="component" value="Unplaced"/>
</dbReference>
<keyword evidence="4 10" id="KW-0158">Chromosome</keyword>
<dbReference type="Gene3D" id="2.40.50.140">
    <property type="entry name" value="Nucleic acid-binding proteins"/>
    <property type="match status" value="1"/>
</dbReference>
<sequence>MQSESKDEEETPSLHWGLDPVFSAFARLYIKDIIEMRESKQVPGIFFYNGHPVRQVDVVGIVVQRKERDAFYNYGVDDSTGVINCVCWKNPMVAETPLSGHTSTPSSLTVFEQMKKLQETVSQKTKLEIGDIVRVRGHIRTYRQQREIQASCYYKVDDPVCDVQISRMLELPCLYREVYDKPFNCPEEIQSGLEGQNFSIRMLHEKVQGFLLENKIQTFYQQELEAVDSLVSLAGVTQFILHSCCSVLVFLPLEEASVIHSVFKEAVKMLQEKGVVFQKPGSSKDLYHVTDHDKELFKVTLDVIREDCRKPRLKSFSMPAFSSFSADAEKGCHFLHVLTCVRQSYIPSLAEVVMHRVLELLESNSDVVSTMEGCYMVF</sequence>
<evidence type="ECO:0000256" key="5">
    <source>
        <dbReference type="ARBA" id="ARBA00022895"/>
    </source>
</evidence>
<evidence type="ECO:0000256" key="3">
    <source>
        <dbReference type="ARBA" id="ARBA00017411"/>
    </source>
</evidence>
<reference evidence="13" key="1">
    <citation type="submission" date="2025-08" db="UniProtKB">
        <authorList>
            <consortium name="Ensembl"/>
        </authorList>
    </citation>
    <scope>IDENTIFICATION</scope>
</reference>
<dbReference type="GO" id="GO:0010833">
    <property type="term" value="P:telomere maintenance via telomere lengthening"/>
    <property type="evidence" value="ECO:0007669"/>
    <property type="project" value="UniProtKB-UniRule"/>
</dbReference>
<dbReference type="Pfam" id="PF09170">
    <property type="entry name" value="STN1_2"/>
    <property type="match status" value="1"/>
</dbReference>
<evidence type="ECO:0000259" key="11">
    <source>
        <dbReference type="Pfam" id="PF01336"/>
    </source>
</evidence>
<dbReference type="InterPro" id="IPR015253">
    <property type="entry name" value="CST_STN1_C"/>
</dbReference>
<evidence type="ECO:0000259" key="12">
    <source>
        <dbReference type="Pfam" id="PF09170"/>
    </source>
</evidence>
<dbReference type="GO" id="GO:0043047">
    <property type="term" value="F:single-stranded telomeric DNA binding"/>
    <property type="evidence" value="ECO:0007669"/>
    <property type="project" value="UniProtKB-UniRule"/>
</dbReference>
<dbReference type="AlphaFoldDB" id="A0A8C5X2Y2"/>
<keyword evidence="5 10" id="KW-0779">Telomere</keyword>
<evidence type="ECO:0000256" key="8">
    <source>
        <dbReference type="ARBA" id="ARBA00030039"/>
    </source>
</evidence>
<keyword evidence="6 10" id="KW-0238">DNA-binding</keyword>
<dbReference type="SUPFAM" id="SSF50249">
    <property type="entry name" value="Nucleic acid-binding proteins"/>
    <property type="match status" value="1"/>
</dbReference>
<feature type="domain" description="OB" evidence="11">
    <location>
        <begin position="56"/>
        <end position="153"/>
    </location>
</feature>
<dbReference type="GO" id="GO:1990879">
    <property type="term" value="C:CST complex"/>
    <property type="evidence" value="ECO:0007669"/>
    <property type="project" value="InterPro"/>
</dbReference>
<evidence type="ECO:0000256" key="10">
    <source>
        <dbReference type="PIRNR" id="PIRNR036950"/>
    </source>
</evidence>
<dbReference type="Gene3D" id="1.10.10.10">
    <property type="entry name" value="Winged helix-like DNA-binding domain superfamily/Winged helix DNA-binding domain"/>
    <property type="match status" value="1"/>
</dbReference>
<evidence type="ECO:0000256" key="7">
    <source>
        <dbReference type="ARBA" id="ARBA00023242"/>
    </source>
</evidence>
<evidence type="ECO:0000256" key="1">
    <source>
        <dbReference type="ARBA" id="ARBA00004123"/>
    </source>
</evidence>
<keyword evidence="7 10" id="KW-0539">Nucleus</keyword>
<evidence type="ECO:0000256" key="2">
    <source>
        <dbReference type="ARBA" id="ARBA00004574"/>
    </source>
</evidence>
<comment type="subcellular location">
    <subcellularLocation>
        <location evidence="2">Chromosome</location>
        <location evidence="2">Telomere</location>
    </subcellularLocation>
    <subcellularLocation>
        <location evidence="1 10">Nucleus</location>
    </subcellularLocation>
</comment>
<dbReference type="InterPro" id="IPR036388">
    <property type="entry name" value="WH-like_DNA-bd_sf"/>
</dbReference>
<proteinExistence type="predicted"/>
<comment type="subunit">
    <text evidence="10">Component of the CST complex.</text>
</comment>
<dbReference type="InterPro" id="IPR036390">
    <property type="entry name" value="WH_DNA-bd_sf"/>
</dbReference>
<evidence type="ECO:0000256" key="6">
    <source>
        <dbReference type="ARBA" id="ARBA00023125"/>
    </source>
</evidence>
<evidence type="ECO:0000313" key="13">
    <source>
        <dbReference type="Ensembl" id="ENSMCSP00000006990.1"/>
    </source>
</evidence>
<dbReference type="PANTHER" id="PTHR13989:SF33">
    <property type="entry name" value="CST COMPLEX SUBUNIT STN1"/>
    <property type="match status" value="1"/>
</dbReference>
<dbReference type="GO" id="GO:0016233">
    <property type="term" value="P:telomere capping"/>
    <property type="evidence" value="ECO:0007669"/>
    <property type="project" value="InterPro"/>
</dbReference>
<keyword evidence="14" id="KW-1185">Reference proteome</keyword>
<organism evidence="13 14">
    <name type="scientific">Malurus cyaneus samueli</name>
    <dbReference type="NCBI Taxonomy" id="2593467"/>
    <lineage>
        <taxon>Eukaryota</taxon>
        <taxon>Metazoa</taxon>
        <taxon>Chordata</taxon>
        <taxon>Craniata</taxon>
        <taxon>Vertebrata</taxon>
        <taxon>Euteleostomi</taxon>
        <taxon>Archelosauria</taxon>
        <taxon>Archosauria</taxon>
        <taxon>Dinosauria</taxon>
        <taxon>Saurischia</taxon>
        <taxon>Theropoda</taxon>
        <taxon>Coelurosauria</taxon>
        <taxon>Aves</taxon>
        <taxon>Neognathae</taxon>
        <taxon>Neoaves</taxon>
        <taxon>Telluraves</taxon>
        <taxon>Australaves</taxon>
        <taxon>Passeriformes</taxon>
        <taxon>Meliphagoidea</taxon>
        <taxon>Maluridae</taxon>
        <taxon>Malurus</taxon>
    </lineage>
</organism>
<dbReference type="FunFam" id="2.40.50.140:FF:000181">
    <property type="entry name" value="CST complex subunit STN1"/>
    <property type="match status" value="1"/>
</dbReference>
<reference evidence="13" key="2">
    <citation type="submission" date="2025-09" db="UniProtKB">
        <authorList>
            <consortium name="Ensembl"/>
        </authorList>
    </citation>
    <scope>IDENTIFICATION</scope>
</reference>
<comment type="function">
    <text evidence="10">Component of the CST complex. The CST complex binds single-stranded DNA with high affinity in a sequence-independent manner, while isolated subunits bind DNA with low affinity by themselves.</text>
</comment>
<accession>A0A8C5X2Y2</accession>
<feature type="domain" description="Stn1 C-terminal" evidence="12">
    <location>
        <begin position="199"/>
        <end position="378"/>
    </location>
</feature>
<dbReference type="InterPro" id="IPR040260">
    <property type="entry name" value="RFA2-like"/>
</dbReference>
<dbReference type="PIRSF" id="PIRSF036950">
    <property type="entry name" value="UCP036950"/>
    <property type="match status" value="1"/>
</dbReference>
<dbReference type="SUPFAM" id="SSF46785">
    <property type="entry name" value="Winged helix' DNA-binding domain"/>
    <property type="match status" value="1"/>
</dbReference>
<dbReference type="OrthoDB" id="77828at2759"/>
<dbReference type="InterPro" id="IPR012340">
    <property type="entry name" value="NA-bd_OB-fold"/>
</dbReference>
<dbReference type="Ensembl" id="ENSMCST00000007155.1">
    <property type="protein sequence ID" value="ENSMCSP00000006990.1"/>
    <property type="gene ID" value="ENSMCSG00000004682.1"/>
</dbReference>
<dbReference type="CDD" id="cd04483">
    <property type="entry name" value="hOBFC1_like"/>
    <property type="match status" value="1"/>
</dbReference>
<dbReference type="InterPro" id="IPR042082">
    <property type="entry name" value="CST_Stn1_wHTH1_sf"/>
</dbReference>
<name>A0A8C5X2Y2_9PASS</name>
<dbReference type="PANTHER" id="PTHR13989">
    <property type="entry name" value="REPLICATION PROTEIN A-RELATED"/>
    <property type="match status" value="1"/>
</dbReference>
<evidence type="ECO:0000256" key="4">
    <source>
        <dbReference type="ARBA" id="ARBA00022454"/>
    </source>
</evidence>
<evidence type="ECO:0000313" key="14">
    <source>
        <dbReference type="Proteomes" id="UP000694560"/>
    </source>
</evidence>
<evidence type="ECO:0000256" key="9">
    <source>
        <dbReference type="ARBA" id="ARBA00030852"/>
    </source>
</evidence>
<dbReference type="InterPro" id="IPR014647">
    <property type="entry name" value="Stn1"/>
</dbReference>
<dbReference type="InterPro" id="IPR004365">
    <property type="entry name" value="NA-bd_OB_tRNA"/>
</dbReference>
<dbReference type="Pfam" id="PF01336">
    <property type="entry name" value="tRNA_anti-codon"/>
    <property type="match status" value="1"/>
</dbReference>
<protein>
    <recommendedName>
        <fullName evidence="3 10">CST complex subunit STN1</fullName>
    </recommendedName>
    <alternativeName>
        <fullName evidence="9 10">Oligonucleotide/oligosaccharide-binding fold-containing protein 1</fullName>
    </alternativeName>
    <alternativeName>
        <fullName evidence="8 10">Suppressor of cdc thirteen homolog</fullName>
    </alternativeName>
</protein>
<dbReference type="Gene3D" id="1.10.10.980">
    <property type="entry name" value="CST, Suppressor of Cdc13 homolog, complex subunit STN1, N-terminal domain"/>
    <property type="match status" value="1"/>
</dbReference>